<feature type="transmembrane region" description="Helical" evidence="10">
    <location>
        <begin position="20"/>
        <end position="40"/>
    </location>
</feature>
<evidence type="ECO:0000256" key="1">
    <source>
        <dbReference type="ARBA" id="ARBA00004141"/>
    </source>
</evidence>
<comment type="similarity">
    <text evidence="2">Belongs to the dicarboxylate/amino acid:cation symporter (DAACS) (TC 2.A.23) family.</text>
</comment>
<evidence type="ECO:0000313" key="11">
    <source>
        <dbReference type="EMBL" id="ATZ21178.1"/>
    </source>
</evidence>
<dbReference type="Pfam" id="PF00375">
    <property type="entry name" value="SDF"/>
    <property type="match status" value="1"/>
</dbReference>
<evidence type="ECO:0000256" key="6">
    <source>
        <dbReference type="ARBA" id="ARBA00022989"/>
    </source>
</evidence>
<feature type="transmembrane region" description="Helical" evidence="10">
    <location>
        <begin position="180"/>
        <end position="202"/>
    </location>
</feature>
<keyword evidence="6 10" id="KW-1133">Transmembrane helix</keyword>
<feature type="transmembrane region" description="Helical" evidence="10">
    <location>
        <begin position="47"/>
        <end position="69"/>
    </location>
</feature>
<dbReference type="AlphaFoldDB" id="A0A2K8P3X5"/>
<organism evidence="11 12">
    <name type="scientific">Mesoplasma coleopterae</name>
    <dbReference type="NCBI Taxonomy" id="324078"/>
    <lineage>
        <taxon>Bacteria</taxon>
        <taxon>Bacillati</taxon>
        <taxon>Mycoplasmatota</taxon>
        <taxon>Mollicutes</taxon>
        <taxon>Entomoplasmatales</taxon>
        <taxon>Entomoplasmataceae</taxon>
        <taxon>Mesoplasma</taxon>
    </lineage>
</organism>
<evidence type="ECO:0000256" key="9">
    <source>
        <dbReference type="SAM" id="MobiDB-lite"/>
    </source>
</evidence>
<comment type="subcellular location">
    <subcellularLocation>
        <location evidence="1">Membrane</location>
        <topology evidence="1">Multi-pass membrane protein</topology>
    </subcellularLocation>
</comment>
<feature type="region of interest" description="Disordered" evidence="9">
    <location>
        <begin position="571"/>
        <end position="604"/>
    </location>
</feature>
<feature type="transmembrane region" description="Helical" evidence="10">
    <location>
        <begin position="429"/>
        <end position="454"/>
    </location>
</feature>
<feature type="transmembrane region" description="Helical" evidence="10">
    <location>
        <begin position="466"/>
        <end position="485"/>
    </location>
</feature>
<reference evidence="11 12" key="1">
    <citation type="submission" date="2017-11" db="EMBL/GenBank/DDBJ databases">
        <title>Genome sequence of Mesoplasma coleopterae BARC 779 (ATCC 49583).</title>
        <authorList>
            <person name="Lo W.-S."/>
            <person name="Kuo C.-H."/>
        </authorList>
    </citation>
    <scope>NUCLEOTIDE SEQUENCE [LARGE SCALE GENOMIC DNA]</scope>
    <source>
        <strain evidence="11 12">BARC 779</strain>
    </source>
</reference>
<dbReference type="RefSeq" id="WP_244161453.1">
    <property type="nucleotide sequence ID" value="NZ_CP024968.1"/>
</dbReference>
<dbReference type="GO" id="GO:0015184">
    <property type="term" value="F:L-cystine transmembrane transporter activity"/>
    <property type="evidence" value="ECO:0007669"/>
    <property type="project" value="TreeGrafter"/>
</dbReference>
<evidence type="ECO:0000256" key="2">
    <source>
        <dbReference type="ARBA" id="ARBA00006148"/>
    </source>
</evidence>
<dbReference type="SUPFAM" id="SSF118215">
    <property type="entry name" value="Proton glutamate symport protein"/>
    <property type="match status" value="1"/>
</dbReference>
<dbReference type="Gene3D" id="1.10.3860.10">
    <property type="entry name" value="Sodium:dicarboxylate symporter"/>
    <property type="match status" value="1"/>
</dbReference>
<evidence type="ECO:0000256" key="3">
    <source>
        <dbReference type="ARBA" id="ARBA00022031"/>
    </source>
</evidence>
<feature type="transmembrane region" description="Helical" evidence="10">
    <location>
        <begin position="274"/>
        <end position="300"/>
    </location>
</feature>
<feature type="transmembrane region" description="Helical" evidence="10">
    <location>
        <begin position="497"/>
        <end position="518"/>
    </location>
</feature>
<evidence type="ECO:0000256" key="10">
    <source>
        <dbReference type="SAM" id="Phobius"/>
    </source>
</evidence>
<keyword evidence="5 10" id="KW-0812">Transmembrane</keyword>
<evidence type="ECO:0000256" key="5">
    <source>
        <dbReference type="ARBA" id="ARBA00022692"/>
    </source>
</evidence>
<dbReference type="EMBL" id="CP024968">
    <property type="protein sequence ID" value="ATZ21178.1"/>
    <property type="molecule type" value="Genomic_DNA"/>
</dbReference>
<sequence length="604" mass="65635">MLLSSFKETFLQNFLSISTWQSLLAIVLFFGLMGGFWYGLKQIKIKFVYRILIGMSIGLIFGIVIQAIIGFPGGSWFSHDGKSAWALVDGNWLDISEYYIQKPNLQGMDEIKGNYVQIKTIIGIEGYEAVVNGLTKLSLFKDAKGENLAFISAISFSPEIKSGIDWIIEFNTWASMLRQIFINGILLITIPVVFIAIFRVVAKPGSKGLGRISGKAIAILLINVAIAFTITFWIGYVLKIGKGLNFDQQIPGGSGRTDSKALPEIIWGYIPSNFVATLSATAIIPVIVLAALIGYATTFVRKKHPESMDNLMNFMDRAWDIVMSILMTFMKIMPLAVMAMLTTSITTRAIGALASIGLILAVGYLGLIIMLGFMTLILFLSGINVKAWWKNAWKPLIQGFSTQSSNATLPVTIDTLTNEMKIKDKVTSIVAPLSTSLGLVACAGVQAGLITSVLYTGSATVAEMNIFAFFILGLFTTIVASIGIAGVPGTATVVTSAVLNGIGFGTFFAPVYAIFGAIDGLFDMGRTATNVTGGVFAATLVAKDELLFDEGTELISEKKLKTLIENKNLKEESKKTKQADKEANKVEKQKNKVEKQKAEKKTKK</sequence>
<evidence type="ECO:0000313" key="12">
    <source>
        <dbReference type="Proteomes" id="UP000232221"/>
    </source>
</evidence>
<dbReference type="InterPro" id="IPR036458">
    <property type="entry name" value="Na:dicarbo_symporter_sf"/>
</dbReference>
<feature type="transmembrane region" description="Helical" evidence="10">
    <location>
        <begin position="214"/>
        <end position="236"/>
    </location>
</feature>
<evidence type="ECO:0000256" key="8">
    <source>
        <dbReference type="ARBA" id="ARBA00031293"/>
    </source>
</evidence>
<dbReference type="PANTHER" id="PTHR42865">
    <property type="entry name" value="PROTON/GLUTAMATE-ASPARTATE SYMPORTER"/>
    <property type="match status" value="1"/>
</dbReference>
<feature type="transmembrane region" description="Helical" evidence="10">
    <location>
        <begin position="353"/>
        <end position="380"/>
    </location>
</feature>
<dbReference type="KEGG" id="mcol:MCOLE_v1c06680"/>
<dbReference type="GO" id="GO:0015293">
    <property type="term" value="F:symporter activity"/>
    <property type="evidence" value="ECO:0007669"/>
    <property type="project" value="InterPro"/>
</dbReference>
<dbReference type="InterPro" id="IPR001991">
    <property type="entry name" value="Na-dicarboxylate_symporter"/>
</dbReference>
<dbReference type="PANTHER" id="PTHR42865:SF5">
    <property type="entry name" value="L-CYSTINE TRANSPORTER TCYP"/>
    <property type="match status" value="1"/>
</dbReference>
<evidence type="ECO:0000256" key="4">
    <source>
        <dbReference type="ARBA" id="ARBA00022448"/>
    </source>
</evidence>
<keyword evidence="12" id="KW-1185">Reference proteome</keyword>
<keyword evidence="7 10" id="KW-0472">Membrane</keyword>
<dbReference type="GO" id="GO:0005886">
    <property type="term" value="C:plasma membrane"/>
    <property type="evidence" value="ECO:0007669"/>
    <property type="project" value="TreeGrafter"/>
</dbReference>
<dbReference type="Proteomes" id="UP000232221">
    <property type="component" value="Chromosome"/>
</dbReference>
<gene>
    <name evidence="11" type="ORF">MCOLE_v1c06680</name>
</gene>
<name>A0A2K8P3X5_9MOLU</name>
<protein>
    <recommendedName>
        <fullName evidence="3">L-cystine uptake protein TcyP</fullName>
    </recommendedName>
    <alternativeName>
        <fullName evidence="8">Transporter of cystine TcyP</fullName>
    </alternativeName>
</protein>
<accession>A0A2K8P3X5</accession>
<feature type="transmembrane region" description="Helical" evidence="10">
    <location>
        <begin position="321"/>
        <end position="341"/>
    </location>
</feature>
<keyword evidence="4" id="KW-0813">Transport</keyword>
<evidence type="ECO:0000256" key="7">
    <source>
        <dbReference type="ARBA" id="ARBA00023136"/>
    </source>
</evidence>
<proteinExistence type="inferred from homology"/>